<sequence length="410" mass="47070">MSRLAAPMNLDHVNSFFSLNKTAKLNTVPGTTLGGKRLDLKTGKAVKLGDYTTQNRRYARDRNVDQQGYAKHYQKLEEEALKSNFHERLILDDGRTEPIDLDAMSMSIDPEAARITQMPDSVTEEEANRVYVNYNFRVEYDENLAIYKSRQEAKSNQVTVIQGETGSGKTTQVPQYILDHYAKMNKYCNIIVTQPRRIAAMSISRHICSKRNWTLGHVCGYQVGMDKQSSQDTRLVYCTTGVLLQKLISQKHMNNYTHVILDEVHERDQDMDFALLVVKKLQRSNSRYVKIILMSATIESNRFARYFGVLIHGELQAAPILDIKGRAFTVQQFYLESLQSLGKLPVLDINEPTVEPQLYEIVKLLIQQFDNMEIQNYGLLLLPLHSSITGEEQNRVFRKPEPGVRKVLYR</sequence>
<proteinExistence type="predicted"/>
<dbReference type="GO" id="GO:0004386">
    <property type="term" value="F:helicase activity"/>
    <property type="evidence" value="ECO:0007669"/>
    <property type="project" value="TreeGrafter"/>
</dbReference>
<dbReference type="InterPro" id="IPR011545">
    <property type="entry name" value="DEAD/DEAH_box_helicase_dom"/>
</dbReference>
<name>A0AAD9MVH0_9ANNE</name>
<gene>
    <name evidence="2" type="ORF">LSH36_561g03034</name>
</gene>
<dbReference type="PROSITE" id="PS51192">
    <property type="entry name" value="HELICASE_ATP_BIND_1"/>
    <property type="match status" value="1"/>
</dbReference>
<dbReference type="GO" id="GO:0005524">
    <property type="term" value="F:ATP binding"/>
    <property type="evidence" value="ECO:0007669"/>
    <property type="project" value="InterPro"/>
</dbReference>
<evidence type="ECO:0000313" key="2">
    <source>
        <dbReference type="EMBL" id="KAK2147307.1"/>
    </source>
</evidence>
<dbReference type="Gene3D" id="3.40.50.300">
    <property type="entry name" value="P-loop containing nucleotide triphosphate hydrolases"/>
    <property type="match status" value="1"/>
</dbReference>
<dbReference type="PANTHER" id="PTHR18934">
    <property type="entry name" value="ATP-DEPENDENT RNA HELICASE"/>
    <property type="match status" value="1"/>
</dbReference>
<keyword evidence="3" id="KW-1185">Reference proteome</keyword>
<dbReference type="PANTHER" id="PTHR18934:SF113">
    <property type="entry name" value="ATP-DEPENDENT RNA HELICASE TDRD9"/>
    <property type="match status" value="1"/>
</dbReference>
<protein>
    <recommendedName>
        <fullName evidence="1">Helicase ATP-binding domain-containing protein</fullName>
    </recommendedName>
</protein>
<dbReference type="SUPFAM" id="SSF52540">
    <property type="entry name" value="P-loop containing nucleoside triphosphate hydrolases"/>
    <property type="match status" value="1"/>
</dbReference>
<feature type="domain" description="Helicase ATP-binding" evidence="1">
    <location>
        <begin position="150"/>
        <end position="316"/>
    </location>
</feature>
<dbReference type="InterPro" id="IPR014001">
    <property type="entry name" value="Helicase_ATP-bd"/>
</dbReference>
<dbReference type="GO" id="GO:0003723">
    <property type="term" value="F:RNA binding"/>
    <property type="evidence" value="ECO:0007669"/>
    <property type="project" value="TreeGrafter"/>
</dbReference>
<evidence type="ECO:0000313" key="3">
    <source>
        <dbReference type="Proteomes" id="UP001208570"/>
    </source>
</evidence>
<reference evidence="2" key="1">
    <citation type="journal article" date="2023" name="Mol. Biol. Evol.">
        <title>Third-Generation Sequencing Reveals the Adaptive Role of the Epigenome in Three Deep-Sea Polychaetes.</title>
        <authorList>
            <person name="Perez M."/>
            <person name="Aroh O."/>
            <person name="Sun Y."/>
            <person name="Lan Y."/>
            <person name="Juniper S.K."/>
            <person name="Young C.R."/>
            <person name="Angers B."/>
            <person name="Qian P.Y."/>
        </authorList>
    </citation>
    <scope>NUCLEOTIDE SEQUENCE</scope>
    <source>
        <strain evidence="2">P08H-3</strain>
    </source>
</reference>
<evidence type="ECO:0000259" key="1">
    <source>
        <dbReference type="PROSITE" id="PS51192"/>
    </source>
</evidence>
<accession>A0AAD9MVH0</accession>
<comment type="caution">
    <text evidence="2">The sequence shown here is derived from an EMBL/GenBank/DDBJ whole genome shotgun (WGS) entry which is preliminary data.</text>
</comment>
<dbReference type="Pfam" id="PF00270">
    <property type="entry name" value="DEAD"/>
    <property type="match status" value="1"/>
</dbReference>
<dbReference type="InterPro" id="IPR027417">
    <property type="entry name" value="P-loop_NTPase"/>
</dbReference>
<organism evidence="2 3">
    <name type="scientific">Paralvinella palmiformis</name>
    <dbReference type="NCBI Taxonomy" id="53620"/>
    <lineage>
        <taxon>Eukaryota</taxon>
        <taxon>Metazoa</taxon>
        <taxon>Spiralia</taxon>
        <taxon>Lophotrochozoa</taxon>
        <taxon>Annelida</taxon>
        <taxon>Polychaeta</taxon>
        <taxon>Sedentaria</taxon>
        <taxon>Canalipalpata</taxon>
        <taxon>Terebellida</taxon>
        <taxon>Terebelliformia</taxon>
        <taxon>Alvinellidae</taxon>
        <taxon>Paralvinella</taxon>
    </lineage>
</organism>
<dbReference type="EMBL" id="JAODUP010000561">
    <property type="protein sequence ID" value="KAK2147307.1"/>
    <property type="molecule type" value="Genomic_DNA"/>
</dbReference>
<dbReference type="AlphaFoldDB" id="A0AAD9MVH0"/>
<dbReference type="SMART" id="SM00487">
    <property type="entry name" value="DEXDc"/>
    <property type="match status" value="1"/>
</dbReference>
<dbReference type="Proteomes" id="UP001208570">
    <property type="component" value="Unassembled WGS sequence"/>
</dbReference>